<dbReference type="GO" id="GO:0016787">
    <property type="term" value="F:hydrolase activity"/>
    <property type="evidence" value="ECO:0007669"/>
    <property type="project" value="UniProtKB-KW"/>
</dbReference>
<dbReference type="Gene3D" id="3.20.20.80">
    <property type="entry name" value="Glycosidases"/>
    <property type="match status" value="1"/>
</dbReference>
<evidence type="ECO:0000256" key="1">
    <source>
        <dbReference type="SAM" id="SignalP"/>
    </source>
</evidence>
<gene>
    <name evidence="3" type="ORF">Q3O60_10720</name>
</gene>
<comment type="caution">
    <text evidence="3">The sequence shown here is derived from an EMBL/GenBank/DDBJ whole genome shotgun (WGS) entry which is preliminary data.</text>
</comment>
<dbReference type="RefSeq" id="WP_305893928.1">
    <property type="nucleotide sequence ID" value="NZ_JAUZVZ010000013.1"/>
</dbReference>
<dbReference type="Gene3D" id="2.60.120.260">
    <property type="entry name" value="Galactose-binding domain-like"/>
    <property type="match status" value="1"/>
</dbReference>
<reference evidence="3 4" key="1">
    <citation type="submission" date="2023-08" db="EMBL/GenBank/DDBJ databases">
        <authorList>
            <person name="Joshi A."/>
            <person name="Thite S."/>
        </authorList>
    </citation>
    <scope>NUCLEOTIDE SEQUENCE [LARGE SCALE GENOMIC DNA]</scope>
    <source>
        <strain evidence="3 4">AC40</strain>
    </source>
</reference>
<organism evidence="3 4">
    <name type="scientific">Alkalimonas collagenimarina</name>
    <dbReference type="NCBI Taxonomy" id="400390"/>
    <lineage>
        <taxon>Bacteria</taxon>
        <taxon>Pseudomonadati</taxon>
        <taxon>Pseudomonadota</taxon>
        <taxon>Gammaproteobacteria</taxon>
        <taxon>Alkalimonas</taxon>
    </lineage>
</organism>
<feature type="domain" description="Cytosolic endo-beta-N-acetylglucosaminidase TIM barrel" evidence="2">
    <location>
        <begin position="82"/>
        <end position="407"/>
    </location>
</feature>
<dbReference type="Pfam" id="PF03644">
    <property type="entry name" value="Glyco_hydro_85"/>
    <property type="match status" value="1"/>
</dbReference>
<keyword evidence="1" id="KW-0732">Signal</keyword>
<evidence type="ECO:0000313" key="4">
    <source>
        <dbReference type="Proteomes" id="UP001231616"/>
    </source>
</evidence>
<dbReference type="PANTHER" id="PTHR13246:SF1">
    <property type="entry name" value="CYTOSOLIC ENDO-BETA-N-ACETYLGLUCOSAMINIDASE"/>
    <property type="match status" value="1"/>
</dbReference>
<dbReference type="Proteomes" id="UP001231616">
    <property type="component" value="Unassembled WGS sequence"/>
</dbReference>
<sequence>MRWYLAILVWFYSCQSVQASSLSFTLQQALDWSEKQAVSELHVRASEPLAPRSIPEQGQLWPELDPRLQVLIAPDGMDNLAFEQPQSEMNYYLFRHWSSIDVLNWFAGTADNTVNLPAASWVDVAHRNGVKVIGSVFFAPTAWGGQPERLAAALQQDEQGGFPLADKLLAMATFYGFDGWLMNQETDLSALPEQEARHIASQMQQFMAYLMQQRPEGMEIHWYDAMLTSGAVRWQNEYNNRLADFLRPEQDLLADAVFLNYFWKAGQPQRSHQLARQHGVDPFRIFTGADLWPGRNDQPAFRDTRWLSALFQPDSTQAWTSLALFGVNFTYRFDGDERQAAFHQFSQNPAEVQQFYQTEQRLFAGDSLNAAGEGNEVGWAGLQRYIPARTVSHSLPFYTSFNTGHGNYLFDQGERLAGGWHDIRQQDRLPSWQFAVLGAGEAEIHYDFEHAWQGGSSLQLQADTRQGSVVVPLYLTELLLTGEPQLTAVSRQPAGAIGLQLWLELDDGSTLHYELPTGHEHWQQQRFPLADYVGQTIQRIGIYLPEGISDYKAWLGQLAIE</sequence>
<dbReference type="InterPro" id="IPR032979">
    <property type="entry name" value="ENGase"/>
</dbReference>
<feature type="chain" id="PRO_5045645125" evidence="1">
    <location>
        <begin position="20"/>
        <end position="561"/>
    </location>
</feature>
<keyword evidence="3" id="KW-0378">Hydrolase</keyword>
<protein>
    <submittedName>
        <fullName evidence="3">Glycoside hydrolase</fullName>
    </submittedName>
</protein>
<dbReference type="EMBL" id="JAUZVZ010000013">
    <property type="protein sequence ID" value="MDP4536663.1"/>
    <property type="molecule type" value="Genomic_DNA"/>
</dbReference>
<evidence type="ECO:0000313" key="3">
    <source>
        <dbReference type="EMBL" id="MDP4536663.1"/>
    </source>
</evidence>
<evidence type="ECO:0000259" key="2">
    <source>
        <dbReference type="Pfam" id="PF03644"/>
    </source>
</evidence>
<feature type="signal peptide" evidence="1">
    <location>
        <begin position="1"/>
        <end position="19"/>
    </location>
</feature>
<name>A0ABT9H0D3_9GAMM</name>
<keyword evidence="4" id="KW-1185">Reference proteome</keyword>
<dbReference type="InterPro" id="IPR005201">
    <property type="entry name" value="TIM_ENGase"/>
</dbReference>
<accession>A0ABT9H0D3</accession>
<dbReference type="PANTHER" id="PTHR13246">
    <property type="entry name" value="ENDO BETA N-ACETYLGLUCOSAMINIDASE"/>
    <property type="match status" value="1"/>
</dbReference>
<proteinExistence type="predicted"/>